<dbReference type="InterPro" id="IPR036397">
    <property type="entry name" value="RNaseH_sf"/>
</dbReference>
<evidence type="ECO:0000256" key="4">
    <source>
        <dbReference type="ARBA" id="ARBA00022759"/>
    </source>
</evidence>
<dbReference type="EMBL" id="BKCJ010001381">
    <property type="protein sequence ID" value="GEU41018.1"/>
    <property type="molecule type" value="Genomic_DNA"/>
</dbReference>
<keyword evidence="2" id="KW-0548">Nucleotidyltransferase</keyword>
<dbReference type="CDD" id="cd09272">
    <property type="entry name" value="RNase_HI_RT_Ty1"/>
    <property type="match status" value="1"/>
</dbReference>
<evidence type="ECO:0000259" key="8">
    <source>
        <dbReference type="PROSITE" id="PS50994"/>
    </source>
</evidence>
<reference evidence="9" key="1">
    <citation type="journal article" date="2019" name="Sci. Rep.">
        <title>Draft genome of Tanacetum cinerariifolium, the natural source of mosquito coil.</title>
        <authorList>
            <person name="Yamashiro T."/>
            <person name="Shiraishi A."/>
            <person name="Satake H."/>
            <person name="Nakayama K."/>
        </authorList>
    </citation>
    <scope>NUCLEOTIDE SEQUENCE</scope>
</reference>
<keyword evidence="3" id="KW-0540">Nuclease</keyword>
<dbReference type="InterPro" id="IPR041588">
    <property type="entry name" value="Integrase_H2C2"/>
</dbReference>
<feature type="region of interest" description="Disordered" evidence="7">
    <location>
        <begin position="715"/>
        <end position="836"/>
    </location>
</feature>
<feature type="compositionally biased region" description="Basic and acidic residues" evidence="7">
    <location>
        <begin position="1060"/>
        <end position="1071"/>
    </location>
</feature>
<feature type="region of interest" description="Disordered" evidence="7">
    <location>
        <begin position="1045"/>
        <end position="1129"/>
    </location>
</feature>
<dbReference type="GO" id="GO:0004519">
    <property type="term" value="F:endonuclease activity"/>
    <property type="evidence" value="ECO:0007669"/>
    <property type="project" value="UniProtKB-KW"/>
</dbReference>
<evidence type="ECO:0000256" key="2">
    <source>
        <dbReference type="ARBA" id="ARBA00022695"/>
    </source>
</evidence>
<gene>
    <name evidence="9" type="ORF">Tci_012996</name>
</gene>
<dbReference type="GO" id="GO:0016787">
    <property type="term" value="F:hydrolase activity"/>
    <property type="evidence" value="ECO:0007669"/>
    <property type="project" value="UniProtKB-KW"/>
</dbReference>
<feature type="region of interest" description="Disordered" evidence="7">
    <location>
        <begin position="35"/>
        <end position="66"/>
    </location>
</feature>
<dbReference type="GO" id="GO:0003676">
    <property type="term" value="F:nucleic acid binding"/>
    <property type="evidence" value="ECO:0007669"/>
    <property type="project" value="InterPro"/>
</dbReference>
<feature type="region of interest" description="Disordered" evidence="7">
    <location>
        <begin position="646"/>
        <end position="682"/>
    </location>
</feature>
<keyword evidence="1" id="KW-0808">Transferase</keyword>
<dbReference type="GO" id="GO:0015074">
    <property type="term" value="P:DNA integration"/>
    <property type="evidence" value="ECO:0007669"/>
    <property type="project" value="InterPro"/>
</dbReference>
<dbReference type="Pfam" id="PF07727">
    <property type="entry name" value="RVT_2"/>
    <property type="match status" value="2"/>
</dbReference>
<keyword evidence="5" id="KW-0378">Hydrolase</keyword>
<name>A0A6L2JV68_TANCI</name>
<dbReference type="Pfam" id="PF17921">
    <property type="entry name" value="Integrase_H2C2"/>
    <property type="match status" value="1"/>
</dbReference>
<dbReference type="Pfam" id="PF00665">
    <property type="entry name" value="rve"/>
    <property type="match status" value="1"/>
</dbReference>
<feature type="compositionally biased region" description="Acidic residues" evidence="7">
    <location>
        <begin position="789"/>
        <end position="799"/>
    </location>
</feature>
<feature type="compositionally biased region" description="Low complexity" evidence="7">
    <location>
        <begin position="47"/>
        <end position="62"/>
    </location>
</feature>
<feature type="compositionally biased region" description="Acidic residues" evidence="7">
    <location>
        <begin position="827"/>
        <end position="836"/>
    </location>
</feature>
<evidence type="ECO:0000256" key="1">
    <source>
        <dbReference type="ARBA" id="ARBA00022679"/>
    </source>
</evidence>
<organism evidence="9">
    <name type="scientific">Tanacetum cinerariifolium</name>
    <name type="common">Dalmatian daisy</name>
    <name type="synonym">Chrysanthemum cinerariifolium</name>
    <dbReference type="NCBI Taxonomy" id="118510"/>
    <lineage>
        <taxon>Eukaryota</taxon>
        <taxon>Viridiplantae</taxon>
        <taxon>Streptophyta</taxon>
        <taxon>Embryophyta</taxon>
        <taxon>Tracheophyta</taxon>
        <taxon>Spermatophyta</taxon>
        <taxon>Magnoliopsida</taxon>
        <taxon>eudicotyledons</taxon>
        <taxon>Gunneridae</taxon>
        <taxon>Pentapetalae</taxon>
        <taxon>asterids</taxon>
        <taxon>campanulids</taxon>
        <taxon>Asterales</taxon>
        <taxon>Asteraceae</taxon>
        <taxon>Asteroideae</taxon>
        <taxon>Anthemideae</taxon>
        <taxon>Anthemidinae</taxon>
        <taxon>Tanacetum</taxon>
    </lineage>
</organism>
<proteinExistence type="predicted"/>
<accession>A0A6L2JV68</accession>
<evidence type="ECO:0000313" key="9">
    <source>
        <dbReference type="EMBL" id="GEU41018.1"/>
    </source>
</evidence>
<comment type="caution">
    <text evidence="9">The sequence shown here is derived from an EMBL/GenBank/DDBJ whole genome shotgun (WGS) entry which is preliminary data.</text>
</comment>
<dbReference type="SUPFAM" id="SSF53098">
    <property type="entry name" value="Ribonuclease H-like"/>
    <property type="match status" value="1"/>
</dbReference>
<dbReference type="Gene3D" id="1.10.340.70">
    <property type="match status" value="1"/>
</dbReference>
<dbReference type="Gene3D" id="3.30.420.10">
    <property type="entry name" value="Ribonuclease H-like superfamily/Ribonuclease H"/>
    <property type="match status" value="1"/>
</dbReference>
<dbReference type="PROSITE" id="PS50994">
    <property type="entry name" value="INTEGRASE"/>
    <property type="match status" value="1"/>
</dbReference>
<dbReference type="InterPro" id="IPR013103">
    <property type="entry name" value="RVT_2"/>
</dbReference>
<dbReference type="InterPro" id="IPR041373">
    <property type="entry name" value="RT_RNaseH"/>
</dbReference>
<evidence type="ECO:0000256" key="5">
    <source>
        <dbReference type="ARBA" id="ARBA00022801"/>
    </source>
</evidence>
<feature type="domain" description="Integrase catalytic" evidence="8">
    <location>
        <begin position="2003"/>
        <end position="2181"/>
    </location>
</feature>
<keyword evidence="6 9" id="KW-0695">RNA-directed DNA polymerase</keyword>
<dbReference type="InterPro" id="IPR052160">
    <property type="entry name" value="Gypsy_RT_Integrase-like"/>
</dbReference>
<evidence type="ECO:0000256" key="7">
    <source>
        <dbReference type="SAM" id="MobiDB-lite"/>
    </source>
</evidence>
<evidence type="ECO:0000256" key="3">
    <source>
        <dbReference type="ARBA" id="ARBA00022722"/>
    </source>
</evidence>
<dbReference type="Pfam" id="PF17917">
    <property type="entry name" value="RT_RNaseH"/>
    <property type="match status" value="1"/>
</dbReference>
<feature type="compositionally biased region" description="Acidic residues" evidence="7">
    <location>
        <begin position="749"/>
        <end position="779"/>
    </location>
</feature>
<feature type="compositionally biased region" description="Low complexity" evidence="7">
    <location>
        <begin position="653"/>
        <end position="666"/>
    </location>
</feature>
<sequence>MFDELLNPPPSGVNQAPEAIAPIIEVVPPVNVDLTGSPSSTMVEQDTPSTSNSTTPTETPSSVIPQDVEDDNLDMEVAHMGSDPLEELYEFERLKVWELVPRPDKNKARLVARGYHQGEGIDFEELFAPTAFLNGNLREDVYVSQPDGFVDPDNLNNVYKLKKALYGLKQAPRAWYDILQLHEQALFCYYDAFLTSVEPKTYKDDLTQSCQIEAMQEELNEFERLEELVPRPDKVMVITLKWIYKLKLDELGGILKNKARLVARGYRQEEGINFEESFAPVARLEGIRIFLAYVAHKNMVGYQMDVKTMFFNGNLWEEDSSVALTAFADADHTDFQDTRRSTSGSLQFLGERLISWSSKRQKSAVISSTEAECIALSGEIISFNMMKVLVVQMLDHIIVKDTRTMDMTIDQQVALDEALVLHSSRLRIAKSNFRLRSDITSKESTLQLEFWATATVNHHSIRFKMDNMKRIINLEYFREMMHICLRLHGQTFDDLPFKEEILAFLRFLRYNGETKKLTNAQHLWGMYHKKNIDFAYLLWEDFVYQVEHKDAKKRNEMYYPRFTKVIIHYLMTKDPSIPRRNKVNWHYVRDDQMFITIKLVSRHQNTQQFGVMLPIELTYEDIRNSEAYKEYYAVASGAAPPKTKASVRKTKISSDTTITPPTTTGTRLSTFAKGKQPAKASKSKSLTALSEVAMTEAETMKLATKRSLQQTHISHASGLGVDEGTGIIPGVLDVPTEDSNEEISWKSSDEDDDDDDDEDDDDQDEVNDDDQDTDNEGDESIQPKLSIHEEEETKEDESFDPIAKTPKNSDDEGNDDASPSLNVGSEEGQDAEDDEDELYRDVNINLEGRYVQMTDVHTTQEFEDIHVTLTPVNPDALTIEASLTLSAPTLPPLTIPTSSQVQQAPTPPTTAPSTLLAVSSILRIFQRYMDQQINEAVKIIKEQVKEQVKVQVSKILPKIEKIMNKQLEAEVLTRSSNSSKTSYAVAAGLSEMELKKILNEKMESNKSIHRSNEQRNLYKALVKAYESEKIILDTYGDTVMLKRRRDDADKDEEPSAGSDRGSRDVEKEKRQSQKVLQRRKQPRPLASLLKVPNLNKRLQAKASHHPEWFQKQKKPPTPDRAWNKTLPTTHGINRDSARDVYSKGRIIAVTELQIVEWHSYKHLDWIMLGVESYQKKLNLTKPDTYHSDLKRKEAYTAYSNRRGFIYQNKDKQNRLMWIDELHKFSDGTLNDVQTALDDRLKGIRMKYLSQAIWRKSDKERAAAMIWAIDKQLKTRRIMRSLEKSILTDLQVTPTKPRRMTKPYSSHRFIANCFIMGNLKMDVKGASHGQNPPPAYQAPGYQASVHQPQIPQVVTTNEFTNFMKENDAILKNMQTNMTSLKNSNLELKNMFGQFMKMNTASSLGSGTLPGNTITNRKEDLKGITTHSRTTYQGPMIPTTSFSLPKLVERETEPVVALIVEPVVAPLSALKPNLKPSIPHPSKLHDQKLRDKANDQKEKFFQNFQDLNFNISFADALILMPKFGPTIKTLLTNKDKLSELARTPLNEHCSAVLLKKLPEKLGDPGKVSEDVFVKVGTRRSFLKTGRDLIDVFEGELTLRVGKEAITFNLDQTSRYSANYNHMTTNRIDVIDMACEDYSQEVLSLSDVIASGNRTPYNDSIVSTSSPTLTPFGDSDFLLEEVDAFLALEDDPTSPEVDHSYVNTEGDILLLEAFLNDDPSLPPPNQGNYLPHDLPHHLEYAFLEPDDKLLVIIAKDLSVEEKTALITILNSHKRAITWKLSDNKGINPKFCTHKILMEDDFEPAVQHQRRVNPKIYDVIKKESYLIMNKSIVYTDHSALKYLFAKKDSKARLLRWVLLLQEFKFKVIDTKGAENLAADHLSQLENPHQNELDPKEINESFPLETLNMVSFHGNSSTAWFADFANYHVGDFVVKGMSSQQKNKFFKDKAIDILKACHYIPTEGHHGPNYTAKKVFDFGFYWPTIYRDAQDLVKSCNVCQSQGKISQRDEMPQNSIQVCEIFDVWGIEFMGLFLSSRGNKYILVAVDYLSKWVEAKALPTNDARVDCKFLKSLFARIGTPRAIISDRGMYFCNDQFAKAMLKYGVTHRLATAYHPQTSGQVEVSNRGLKRILERTVGENRASWSNKLDDALRAFRIAYKTPIGCTLYKLVYGKACYLPLELEPKAYWALKHANFDL</sequence>
<dbReference type="PANTHER" id="PTHR47266">
    <property type="entry name" value="ENDONUCLEASE-RELATED"/>
    <property type="match status" value="1"/>
</dbReference>
<dbReference type="InterPro" id="IPR012337">
    <property type="entry name" value="RNaseH-like_sf"/>
</dbReference>
<dbReference type="InterPro" id="IPR001584">
    <property type="entry name" value="Integrase_cat-core"/>
</dbReference>
<dbReference type="GO" id="GO:0003964">
    <property type="term" value="F:RNA-directed DNA polymerase activity"/>
    <property type="evidence" value="ECO:0007669"/>
    <property type="project" value="UniProtKB-KW"/>
</dbReference>
<evidence type="ECO:0000256" key="6">
    <source>
        <dbReference type="ARBA" id="ARBA00022918"/>
    </source>
</evidence>
<keyword evidence="4" id="KW-0255">Endonuclease</keyword>
<feature type="compositionally biased region" description="Polar residues" evidence="7">
    <location>
        <begin position="35"/>
        <end position="46"/>
    </location>
</feature>
<protein>
    <submittedName>
        <fullName evidence="9">Reverse transcriptase domain-containing protein</fullName>
    </submittedName>
</protein>